<dbReference type="Gene3D" id="3.20.80.10">
    <property type="entry name" value="Regulatory factor, effector binding domain"/>
    <property type="match status" value="1"/>
</dbReference>
<organism evidence="7 8">
    <name type="scientific">Aeribacillus alveayuensis</name>
    <dbReference type="NCBI Taxonomy" id="279215"/>
    <lineage>
        <taxon>Bacteria</taxon>
        <taxon>Bacillati</taxon>
        <taxon>Bacillota</taxon>
        <taxon>Bacilli</taxon>
        <taxon>Bacillales</taxon>
        <taxon>Bacillaceae</taxon>
        <taxon>Aeribacillus</taxon>
    </lineage>
</organism>
<dbReference type="GO" id="GO:0003677">
    <property type="term" value="F:DNA binding"/>
    <property type="evidence" value="ECO:0007669"/>
    <property type="project" value="UniProtKB-KW"/>
</dbReference>
<dbReference type="InterPro" id="IPR000551">
    <property type="entry name" value="MerR-type_HTH_dom"/>
</dbReference>
<proteinExistence type="predicted"/>
<dbReference type="EMBL" id="JAUSTR010000007">
    <property type="protein sequence ID" value="MDQ0162892.1"/>
    <property type="molecule type" value="Genomic_DNA"/>
</dbReference>
<evidence type="ECO:0000256" key="5">
    <source>
        <dbReference type="SAM" id="Coils"/>
    </source>
</evidence>
<keyword evidence="3 7" id="KW-0238">DNA-binding</keyword>
<protein>
    <submittedName>
        <fullName evidence="7">DNA-binding transcriptional MerR regulator</fullName>
    </submittedName>
</protein>
<keyword evidence="8" id="KW-1185">Reference proteome</keyword>
<evidence type="ECO:0000313" key="8">
    <source>
        <dbReference type="Proteomes" id="UP001225646"/>
    </source>
</evidence>
<dbReference type="Proteomes" id="UP001225646">
    <property type="component" value="Unassembled WGS sequence"/>
</dbReference>
<dbReference type="Gene3D" id="1.10.1660.10">
    <property type="match status" value="1"/>
</dbReference>
<dbReference type="InterPro" id="IPR009061">
    <property type="entry name" value="DNA-bd_dom_put_sf"/>
</dbReference>
<gene>
    <name evidence="7" type="ORF">J2S06_001969</name>
</gene>
<dbReference type="PANTHER" id="PTHR30204">
    <property type="entry name" value="REDOX-CYCLING DRUG-SENSING TRANSCRIPTIONAL ACTIVATOR SOXR"/>
    <property type="match status" value="1"/>
</dbReference>
<feature type="domain" description="HTH merR-type" evidence="6">
    <location>
        <begin position="4"/>
        <end position="74"/>
    </location>
</feature>
<dbReference type="InterPro" id="IPR047057">
    <property type="entry name" value="MerR_fam"/>
</dbReference>
<feature type="coiled-coil region" evidence="5">
    <location>
        <begin position="81"/>
        <end position="115"/>
    </location>
</feature>
<keyword evidence="2" id="KW-0805">Transcription regulation</keyword>
<dbReference type="InterPro" id="IPR011256">
    <property type="entry name" value="Reg_factor_effector_dom_sf"/>
</dbReference>
<dbReference type="RefSeq" id="WP_419152156.1">
    <property type="nucleotide sequence ID" value="NZ_JAUSTR010000007.1"/>
</dbReference>
<evidence type="ECO:0000256" key="3">
    <source>
        <dbReference type="ARBA" id="ARBA00023125"/>
    </source>
</evidence>
<reference evidence="7 8" key="1">
    <citation type="submission" date="2023-07" db="EMBL/GenBank/DDBJ databases">
        <title>Genomic Encyclopedia of Type Strains, Phase IV (KMG-IV): sequencing the most valuable type-strain genomes for metagenomic binning, comparative biology and taxonomic classification.</title>
        <authorList>
            <person name="Goeker M."/>
        </authorList>
    </citation>
    <scope>NUCLEOTIDE SEQUENCE [LARGE SCALE GENOMIC DNA]</scope>
    <source>
        <strain evidence="7 8">DSM 19092</strain>
    </source>
</reference>
<evidence type="ECO:0000313" key="7">
    <source>
        <dbReference type="EMBL" id="MDQ0162892.1"/>
    </source>
</evidence>
<dbReference type="CDD" id="cd01107">
    <property type="entry name" value="HTH_BmrR"/>
    <property type="match status" value="1"/>
</dbReference>
<dbReference type="PANTHER" id="PTHR30204:SF69">
    <property type="entry name" value="MERR-FAMILY TRANSCRIPTIONAL REGULATOR"/>
    <property type="match status" value="1"/>
</dbReference>
<keyword evidence="4" id="KW-0804">Transcription</keyword>
<dbReference type="PROSITE" id="PS50937">
    <property type="entry name" value="HTH_MERR_2"/>
    <property type="match status" value="1"/>
</dbReference>
<name>A0ABT9VPI4_9BACI</name>
<dbReference type="SMART" id="SM00422">
    <property type="entry name" value="HTH_MERR"/>
    <property type="match status" value="1"/>
</dbReference>
<dbReference type="Pfam" id="PF13411">
    <property type="entry name" value="MerR_1"/>
    <property type="match status" value="1"/>
</dbReference>
<keyword evidence="1" id="KW-0678">Repressor</keyword>
<evidence type="ECO:0000256" key="1">
    <source>
        <dbReference type="ARBA" id="ARBA00022491"/>
    </source>
</evidence>
<dbReference type="SUPFAM" id="SSF46955">
    <property type="entry name" value="Putative DNA-binding domain"/>
    <property type="match status" value="1"/>
</dbReference>
<dbReference type="SUPFAM" id="SSF55136">
    <property type="entry name" value="Probable bacterial effector-binding domain"/>
    <property type="match status" value="1"/>
</dbReference>
<keyword evidence="5" id="KW-0175">Coiled coil</keyword>
<evidence type="ECO:0000259" key="6">
    <source>
        <dbReference type="PROSITE" id="PS50937"/>
    </source>
</evidence>
<evidence type="ECO:0000256" key="2">
    <source>
        <dbReference type="ARBA" id="ARBA00023015"/>
    </source>
</evidence>
<accession>A0ABT9VPI4</accession>
<evidence type="ECO:0000256" key="4">
    <source>
        <dbReference type="ARBA" id="ARBA00023163"/>
    </source>
</evidence>
<sequence>MENKFSIGQMSKLHNVSVKTLRYYDEIDLFNPIQVDPENGYRYYSIEQFKLLDIINYLKMLGVPLKEIKKQISNRDIDDFLQTLCNHKEIMENKIKELEISKKKLEARIKEFEEAKNLTNIGSPYVKTIDERTIIQIREKIRSFYDLELSVRKLKKQSYQFASIFIGKVGFTLSEDHFKRKSFFDYSSIFLILEEVEKGQIYGAHHMVTTLPKGDYACIYFRGGHLTAPTYVQLLHDYIQQKNYQIKGDFIIRTIFDQFITKNEEEYLSEIQVQIEA</sequence>
<comment type="caution">
    <text evidence="7">The sequence shown here is derived from an EMBL/GenBank/DDBJ whole genome shotgun (WGS) entry which is preliminary data.</text>
</comment>